<evidence type="ECO:0000256" key="9">
    <source>
        <dbReference type="ARBA" id="ARBA00041464"/>
    </source>
</evidence>
<evidence type="ECO:0000256" key="11">
    <source>
        <dbReference type="ARBA" id="ARBA00047968"/>
    </source>
</evidence>
<dbReference type="AlphaFoldDB" id="A0A1B0D608"/>
<keyword evidence="2" id="KW-0479">Metal-binding</keyword>
<protein>
    <recommendedName>
        <fullName evidence="8">Guanosine-3',5'-bis(diphosphate) 3'-pyrophosphohydrolase MESH1</fullName>
        <ecNumber evidence="5">3.1.7.2</ecNumber>
    </recommendedName>
    <alternativeName>
        <fullName evidence="9">Metazoan SpoT homolog 1</fullName>
    </alternativeName>
    <alternativeName>
        <fullName evidence="10">Penta-phosphate guanosine-3'-pyrophosphohydrolase</fullName>
    </alternativeName>
</protein>
<proteinExistence type="inferred from homology"/>
<keyword evidence="14" id="KW-1185">Reference proteome</keyword>
<sequence length="181" mass="20849">MASMGEILKLYTKCMNFAAVKHKDQRRKDQDGTPYINHPIGVAFILTEEAGIYDVPVLLASILHDTVEDTDTTFDEIEQHFGSHVRKLVEEVTDDKALPRDVRKSKQVENAAKSSYEARLVKLADKLYNLRDLQRCLPVGWTEKRREEYYKWAKEVVDNLRGTNAILEGALDEIFRSEHLI</sequence>
<evidence type="ECO:0000256" key="7">
    <source>
        <dbReference type="ARBA" id="ARBA00038354"/>
    </source>
</evidence>
<dbReference type="SUPFAM" id="SSF109604">
    <property type="entry name" value="HD-domain/PDEase-like"/>
    <property type="match status" value="1"/>
</dbReference>
<accession>A0A1B0D608</accession>
<evidence type="ECO:0000256" key="3">
    <source>
        <dbReference type="ARBA" id="ARBA00022801"/>
    </source>
</evidence>
<comment type="catalytic activity">
    <reaction evidence="11">
        <text>guanosine 3',5'-bis(diphosphate) + H2O = GDP + diphosphate + H(+)</text>
        <dbReference type="Rhea" id="RHEA:14253"/>
        <dbReference type="ChEBI" id="CHEBI:15377"/>
        <dbReference type="ChEBI" id="CHEBI:15378"/>
        <dbReference type="ChEBI" id="CHEBI:33019"/>
        <dbReference type="ChEBI" id="CHEBI:58189"/>
        <dbReference type="ChEBI" id="CHEBI:77828"/>
        <dbReference type="EC" id="3.1.7.2"/>
    </reaction>
</comment>
<dbReference type="Pfam" id="PF13328">
    <property type="entry name" value="HD_4"/>
    <property type="match status" value="1"/>
</dbReference>
<feature type="domain" description="HD" evidence="12">
    <location>
        <begin position="35"/>
        <end position="130"/>
    </location>
</feature>
<dbReference type="InterPro" id="IPR052194">
    <property type="entry name" value="MESH1"/>
</dbReference>
<dbReference type="GO" id="GO:0008893">
    <property type="term" value="F:guanosine-3',5'-bis(diphosphate) 3'-diphosphatase activity"/>
    <property type="evidence" value="ECO:0007669"/>
    <property type="project" value="UniProtKB-EC"/>
</dbReference>
<comment type="cofactor">
    <cofactor evidence="1">
        <name>Mn(2+)</name>
        <dbReference type="ChEBI" id="CHEBI:29035"/>
    </cofactor>
</comment>
<evidence type="ECO:0000256" key="6">
    <source>
        <dbReference type="ARBA" id="ARBA00037781"/>
    </source>
</evidence>
<keyword evidence="3" id="KW-0378">Hydrolase</keyword>
<evidence type="ECO:0000256" key="10">
    <source>
        <dbReference type="ARBA" id="ARBA00041770"/>
    </source>
</evidence>
<keyword evidence="4" id="KW-0464">Manganese</keyword>
<dbReference type="VEuPathDB" id="VectorBase:PPAI002917"/>
<dbReference type="Gene3D" id="1.10.3210.10">
    <property type="entry name" value="Hypothetical protein af1432"/>
    <property type="match status" value="1"/>
</dbReference>
<comment type="function">
    <text evidence="6">ppGpp hydrolyzing enzyme involved in starvation response.</text>
</comment>
<evidence type="ECO:0000259" key="12">
    <source>
        <dbReference type="PROSITE" id="PS51831"/>
    </source>
</evidence>
<dbReference type="PANTHER" id="PTHR46246">
    <property type="entry name" value="GUANOSINE-3',5'-BIS(DIPHOSPHATE) 3'-PYROPHOSPHOHYDROLASE MESH1"/>
    <property type="match status" value="1"/>
</dbReference>
<evidence type="ECO:0000256" key="1">
    <source>
        <dbReference type="ARBA" id="ARBA00001936"/>
    </source>
</evidence>
<dbReference type="VEuPathDB" id="VectorBase:PPAPM1_005381"/>
<dbReference type="PROSITE" id="PS51831">
    <property type="entry name" value="HD"/>
    <property type="match status" value="1"/>
</dbReference>
<dbReference type="InterPro" id="IPR006674">
    <property type="entry name" value="HD_domain"/>
</dbReference>
<evidence type="ECO:0000256" key="5">
    <source>
        <dbReference type="ARBA" id="ARBA00024387"/>
    </source>
</evidence>
<evidence type="ECO:0000256" key="4">
    <source>
        <dbReference type="ARBA" id="ARBA00023211"/>
    </source>
</evidence>
<dbReference type="EnsemblMetazoa" id="PPAI002917-RA">
    <property type="protein sequence ID" value="PPAI002917-PA"/>
    <property type="gene ID" value="PPAI002917"/>
</dbReference>
<evidence type="ECO:0000256" key="2">
    <source>
        <dbReference type="ARBA" id="ARBA00022723"/>
    </source>
</evidence>
<dbReference type="Proteomes" id="UP000092462">
    <property type="component" value="Unassembled WGS sequence"/>
</dbReference>
<name>A0A1B0D608_PHLPP</name>
<evidence type="ECO:0000256" key="8">
    <source>
        <dbReference type="ARBA" id="ARBA00040793"/>
    </source>
</evidence>
<dbReference type="GO" id="GO:0046872">
    <property type="term" value="F:metal ion binding"/>
    <property type="evidence" value="ECO:0007669"/>
    <property type="project" value="UniProtKB-KW"/>
</dbReference>
<dbReference type="EMBL" id="AJVK01025610">
    <property type="status" value="NOT_ANNOTATED_CDS"/>
    <property type="molecule type" value="Genomic_DNA"/>
</dbReference>
<evidence type="ECO:0000313" key="13">
    <source>
        <dbReference type="EnsemblMetazoa" id="PPAI002917-PA"/>
    </source>
</evidence>
<comment type="similarity">
    <text evidence="7">Belongs to the MESH1 family.</text>
</comment>
<dbReference type="FunFam" id="1.10.3210.10:FF:000012">
    <property type="entry name" value="HD domain containing 3"/>
    <property type="match status" value="1"/>
</dbReference>
<evidence type="ECO:0000313" key="14">
    <source>
        <dbReference type="Proteomes" id="UP000092462"/>
    </source>
</evidence>
<organism evidence="13 14">
    <name type="scientific">Phlebotomus papatasi</name>
    <name type="common">Sandfly</name>
    <dbReference type="NCBI Taxonomy" id="29031"/>
    <lineage>
        <taxon>Eukaryota</taxon>
        <taxon>Metazoa</taxon>
        <taxon>Ecdysozoa</taxon>
        <taxon>Arthropoda</taxon>
        <taxon>Hexapoda</taxon>
        <taxon>Insecta</taxon>
        <taxon>Pterygota</taxon>
        <taxon>Neoptera</taxon>
        <taxon>Endopterygota</taxon>
        <taxon>Diptera</taxon>
        <taxon>Nematocera</taxon>
        <taxon>Psychodoidea</taxon>
        <taxon>Psychodidae</taxon>
        <taxon>Phlebotomus</taxon>
        <taxon>Phlebotomus</taxon>
    </lineage>
</organism>
<dbReference type="EC" id="3.1.7.2" evidence="5"/>
<dbReference type="PANTHER" id="PTHR46246:SF1">
    <property type="entry name" value="GUANOSINE-3',5'-BIS(DIPHOSPHATE) 3'-PYROPHOSPHOHYDROLASE MESH1"/>
    <property type="match status" value="1"/>
</dbReference>
<reference evidence="13" key="1">
    <citation type="submission" date="2022-08" db="UniProtKB">
        <authorList>
            <consortium name="EnsemblMetazoa"/>
        </authorList>
    </citation>
    <scope>IDENTIFICATION</scope>
    <source>
        <strain evidence="13">Israel</strain>
    </source>
</reference>